<reference evidence="2 3" key="1">
    <citation type="submission" date="2023-03" db="EMBL/GenBank/DDBJ databases">
        <title>High-quality genome of Scylla paramamosain provides insights in environmental adaptation.</title>
        <authorList>
            <person name="Zhang L."/>
        </authorList>
    </citation>
    <scope>NUCLEOTIDE SEQUENCE [LARGE SCALE GENOMIC DNA]</scope>
    <source>
        <strain evidence="2">LZ_2023a</strain>
        <tissue evidence="2">Muscle</tissue>
    </source>
</reference>
<evidence type="ECO:0000313" key="2">
    <source>
        <dbReference type="EMBL" id="KAK8404179.1"/>
    </source>
</evidence>
<organism evidence="2 3">
    <name type="scientific">Scylla paramamosain</name>
    <name type="common">Mud crab</name>
    <dbReference type="NCBI Taxonomy" id="85552"/>
    <lineage>
        <taxon>Eukaryota</taxon>
        <taxon>Metazoa</taxon>
        <taxon>Ecdysozoa</taxon>
        <taxon>Arthropoda</taxon>
        <taxon>Crustacea</taxon>
        <taxon>Multicrustacea</taxon>
        <taxon>Malacostraca</taxon>
        <taxon>Eumalacostraca</taxon>
        <taxon>Eucarida</taxon>
        <taxon>Decapoda</taxon>
        <taxon>Pleocyemata</taxon>
        <taxon>Brachyura</taxon>
        <taxon>Eubrachyura</taxon>
        <taxon>Portunoidea</taxon>
        <taxon>Portunidae</taxon>
        <taxon>Portuninae</taxon>
        <taxon>Scylla</taxon>
    </lineage>
</organism>
<sequence>MRRSLSEEPAAMEGGCVVWCARAFIPAGKAVMQPLQPPQQGLGSHRSFPLLLVVVSVVVVVVDWYTGAVTIFTEANTAQQYQRQLLDGSTHTETRYESWGACDDVLVSLASQTPHDTGSDDLPQRCQIYPQQIKTANEETFSLG</sequence>
<protein>
    <submittedName>
        <fullName evidence="2">Uncharacterized protein</fullName>
    </submittedName>
</protein>
<keyword evidence="3" id="KW-1185">Reference proteome</keyword>
<comment type="caution">
    <text evidence="2">The sequence shown here is derived from an EMBL/GenBank/DDBJ whole genome shotgun (WGS) entry which is preliminary data.</text>
</comment>
<keyword evidence="1" id="KW-0812">Transmembrane</keyword>
<keyword evidence="1" id="KW-0472">Membrane</keyword>
<feature type="transmembrane region" description="Helical" evidence="1">
    <location>
        <begin position="50"/>
        <end position="72"/>
    </location>
</feature>
<proteinExistence type="predicted"/>
<keyword evidence="1" id="KW-1133">Transmembrane helix</keyword>
<evidence type="ECO:0000313" key="3">
    <source>
        <dbReference type="Proteomes" id="UP001487740"/>
    </source>
</evidence>
<evidence type="ECO:0000256" key="1">
    <source>
        <dbReference type="SAM" id="Phobius"/>
    </source>
</evidence>
<dbReference type="EMBL" id="JARAKH010000005">
    <property type="protein sequence ID" value="KAK8404179.1"/>
    <property type="molecule type" value="Genomic_DNA"/>
</dbReference>
<gene>
    <name evidence="2" type="ORF">O3P69_000327</name>
</gene>
<dbReference type="AlphaFoldDB" id="A0AAW0UVP2"/>
<dbReference type="Proteomes" id="UP001487740">
    <property type="component" value="Unassembled WGS sequence"/>
</dbReference>
<accession>A0AAW0UVP2</accession>
<name>A0AAW0UVP2_SCYPA</name>